<accession>A0ACB0IUF0</accession>
<organism evidence="1 2">
    <name type="scientific">Trifolium pratense</name>
    <name type="common">Red clover</name>
    <dbReference type="NCBI Taxonomy" id="57577"/>
    <lineage>
        <taxon>Eukaryota</taxon>
        <taxon>Viridiplantae</taxon>
        <taxon>Streptophyta</taxon>
        <taxon>Embryophyta</taxon>
        <taxon>Tracheophyta</taxon>
        <taxon>Spermatophyta</taxon>
        <taxon>Magnoliopsida</taxon>
        <taxon>eudicotyledons</taxon>
        <taxon>Gunneridae</taxon>
        <taxon>Pentapetalae</taxon>
        <taxon>rosids</taxon>
        <taxon>fabids</taxon>
        <taxon>Fabales</taxon>
        <taxon>Fabaceae</taxon>
        <taxon>Papilionoideae</taxon>
        <taxon>50 kb inversion clade</taxon>
        <taxon>NPAAA clade</taxon>
        <taxon>Hologalegina</taxon>
        <taxon>IRL clade</taxon>
        <taxon>Trifolieae</taxon>
        <taxon>Trifolium</taxon>
    </lineage>
</organism>
<sequence length="73" mass="8614">MNYVYYILDIPLISKSMGVRIKITYFLVVSILSSPFLYFNDINSYILTSFFSVESYILTLNIEHLIFTMPQMK</sequence>
<name>A0ACB0IUF0_TRIPR</name>
<evidence type="ECO:0000313" key="1">
    <source>
        <dbReference type="EMBL" id="CAJ2635518.1"/>
    </source>
</evidence>
<gene>
    <name evidence="1" type="ORF">MILVUS5_LOCUS6186</name>
</gene>
<keyword evidence="2" id="KW-1185">Reference proteome</keyword>
<comment type="caution">
    <text evidence="1">The sequence shown here is derived from an EMBL/GenBank/DDBJ whole genome shotgun (WGS) entry which is preliminary data.</text>
</comment>
<dbReference type="Proteomes" id="UP001177021">
    <property type="component" value="Unassembled WGS sequence"/>
</dbReference>
<protein>
    <submittedName>
        <fullName evidence="1">Uncharacterized protein</fullName>
    </submittedName>
</protein>
<proteinExistence type="predicted"/>
<evidence type="ECO:0000313" key="2">
    <source>
        <dbReference type="Proteomes" id="UP001177021"/>
    </source>
</evidence>
<dbReference type="EMBL" id="CASHSV030000002">
    <property type="protein sequence ID" value="CAJ2635518.1"/>
    <property type="molecule type" value="Genomic_DNA"/>
</dbReference>
<reference evidence="1" key="1">
    <citation type="submission" date="2023-10" db="EMBL/GenBank/DDBJ databases">
        <authorList>
            <person name="Rodriguez Cubillos JULIANA M."/>
            <person name="De Vega J."/>
        </authorList>
    </citation>
    <scope>NUCLEOTIDE SEQUENCE</scope>
</reference>